<reference evidence="1" key="1">
    <citation type="journal article" date="2020" name="Nature">
        <title>Giant virus diversity and host interactions through global metagenomics.</title>
        <authorList>
            <person name="Schulz F."/>
            <person name="Roux S."/>
            <person name="Paez-Espino D."/>
            <person name="Jungbluth S."/>
            <person name="Walsh D.A."/>
            <person name="Denef V.J."/>
            <person name="McMahon K.D."/>
            <person name="Konstantinidis K.T."/>
            <person name="Eloe-Fadrosh E.A."/>
            <person name="Kyrpides N.C."/>
            <person name="Woyke T."/>
        </authorList>
    </citation>
    <scope>NUCLEOTIDE SEQUENCE</scope>
    <source>
        <strain evidence="1">GVMAG-S-3300013094-100</strain>
    </source>
</reference>
<sequence>MRLCFSAIAIPFALLSYGENIHKGTGSGDPKNFFSIHAEENAIKKLPCLPRQKKLKRVDLLVIRANKSGSLGNSKPCVHCILCLYKHLPLKGYILDTIYYSASDGELKETNLSLLTKEDMHMTRYYKERNMIVKSGKQV</sequence>
<evidence type="ECO:0008006" key="2">
    <source>
        <dbReference type="Google" id="ProtNLM"/>
    </source>
</evidence>
<evidence type="ECO:0000313" key="1">
    <source>
        <dbReference type="EMBL" id="QHU20859.1"/>
    </source>
</evidence>
<organism evidence="1">
    <name type="scientific">viral metagenome</name>
    <dbReference type="NCBI Taxonomy" id="1070528"/>
    <lineage>
        <taxon>unclassified sequences</taxon>
        <taxon>metagenomes</taxon>
        <taxon>organismal metagenomes</taxon>
    </lineage>
</organism>
<accession>A0A6C0KTD2</accession>
<protein>
    <recommendedName>
        <fullName evidence="2">CMP/dCMP-type deaminase domain-containing protein</fullName>
    </recommendedName>
</protein>
<dbReference type="EMBL" id="MN740975">
    <property type="protein sequence ID" value="QHU20859.1"/>
    <property type="molecule type" value="Genomic_DNA"/>
</dbReference>
<dbReference type="AlphaFoldDB" id="A0A6C0KTD2"/>
<proteinExistence type="predicted"/>
<name>A0A6C0KTD2_9ZZZZ</name>